<dbReference type="Pfam" id="PF22758">
    <property type="entry name" value="Phage_cement"/>
    <property type="match status" value="1"/>
</dbReference>
<evidence type="ECO:0000313" key="1">
    <source>
        <dbReference type="EMBL" id="ENU36028.1"/>
    </source>
</evidence>
<dbReference type="AlphaFoldDB" id="N8RKW4"/>
<dbReference type="InterPro" id="IPR054438">
    <property type="entry name" value="Struct_cement_gp24/gp6"/>
</dbReference>
<proteinExistence type="predicted"/>
<keyword evidence="2" id="KW-1185">Reference proteome</keyword>
<name>N8RKW4_9GAMM</name>
<dbReference type="RefSeq" id="WP_004682567.1">
    <property type="nucleotide sequence ID" value="NZ_AIEB01000012.1"/>
</dbReference>
<gene>
    <name evidence="1" type="ORF">F988_01779</name>
</gene>
<dbReference type="EMBL" id="APOM01000047">
    <property type="protein sequence ID" value="ENU36028.1"/>
    <property type="molecule type" value="Genomic_DNA"/>
</dbReference>
<dbReference type="Proteomes" id="UP000023776">
    <property type="component" value="Unassembled WGS sequence"/>
</dbReference>
<evidence type="ECO:0000313" key="2">
    <source>
        <dbReference type="Proteomes" id="UP000023776"/>
    </source>
</evidence>
<reference evidence="1 2" key="1">
    <citation type="submission" date="2013-02" db="EMBL/GenBank/DDBJ databases">
        <title>The Genome Sequence of Acinetobacter parvus CIP 108168.</title>
        <authorList>
            <consortium name="The Broad Institute Genome Sequencing Platform"/>
            <consortium name="The Broad Institute Genome Sequencing Center for Infectious Disease"/>
            <person name="Cerqueira G."/>
            <person name="Feldgarden M."/>
            <person name="Courvalin P."/>
            <person name="Perichon B."/>
            <person name="Grillot-Courvalin C."/>
            <person name="Clermont D."/>
            <person name="Rocha E."/>
            <person name="Yoon E.-J."/>
            <person name="Nemec A."/>
            <person name="Walker B."/>
            <person name="Young S.K."/>
            <person name="Zeng Q."/>
            <person name="Gargeya S."/>
            <person name="Fitzgerald M."/>
            <person name="Haas B."/>
            <person name="Abouelleil A."/>
            <person name="Alvarado L."/>
            <person name="Arachchi H.M."/>
            <person name="Berlin A.M."/>
            <person name="Chapman S.B."/>
            <person name="Dewar J."/>
            <person name="Goldberg J."/>
            <person name="Griggs A."/>
            <person name="Gujja S."/>
            <person name="Hansen M."/>
            <person name="Howarth C."/>
            <person name="Imamovic A."/>
            <person name="Larimer J."/>
            <person name="McCowan C."/>
            <person name="Murphy C."/>
            <person name="Neiman D."/>
            <person name="Pearson M."/>
            <person name="Priest M."/>
            <person name="Roberts A."/>
            <person name="Saif S."/>
            <person name="Shea T."/>
            <person name="Sisk P."/>
            <person name="Sykes S."/>
            <person name="Wortman J."/>
            <person name="Nusbaum C."/>
            <person name="Birren B."/>
        </authorList>
    </citation>
    <scope>NUCLEOTIDE SEQUENCE [LARGE SCALE GENOMIC DNA]</scope>
    <source>
        <strain evidence="1 2">CIP 108168</strain>
    </source>
</reference>
<dbReference type="GeneID" id="99690104"/>
<dbReference type="HOGENOM" id="CLU_1682824_0_0_6"/>
<protein>
    <submittedName>
        <fullName evidence="1">Uncharacterized protein</fullName>
    </submittedName>
</protein>
<sequence length="156" mass="16050">MVQQYDAAPGMKARLNGPEDILSLPFSGAGVANDGDVVIINTDGKSVSNVTDATNKKYGVIIRHGVGKSGKNSAGKEAYQATDMVPTMTIGSLWVKATTPVTDITANVYVKTANGTTDAPLGSLSPSATDGTQLPNASWETISNAQGLAVVRLRGA</sequence>
<dbReference type="PATRIC" id="fig|981333.9.peg.1835"/>
<comment type="caution">
    <text evidence="1">The sequence shown here is derived from an EMBL/GenBank/DDBJ whole genome shotgun (WGS) entry which is preliminary data.</text>
</comment>
<accession>N8RKW4</accession>
<organism evidence="1 2">
    <name type="scientific">Acinetobacter parvus DSM 16617 = CIP 108168</name>
    <dbReference type="NCBI Taxonomy" id="981333"/>
    <lineage>
        <taxon>Bacteria</taxon>
        <taxon>Pseudomonadati</taxon>
        <taxon>Pseudomonadota</taxon>
        <taxon>Gammaproteobacteria</taxon>
        <taxon>Moraxellales</taxon>
        <taxon>Moraxellaceae</taxon>
        <taxon>Acinetobacter</taxon>
    </lineage>
</organism>